<organism evidence="2 3">
    <name type="scientific">Neobacillus rhizophilus</name>
    <dbReference type="NCBI Taxonomy" id="2833579"/>
    <lineage>
        <taxon>Bacteria</taxon>
        <taxon>Bacillati</taxon>
        <taxon>Bacillota</taxon>
        <taxon>Bacilli</taxon>
        <taxon>Bacillales</taxon>
        <taxon>Bacillaceae</taxon>
        <taxon>Neobacillus</taxon>
    </lineage>
</organism>
<gene>
    <name evidence="2" type="ORF">KHA99_16685</name>
</gene>
<evidence type="ECO:0000313" key="3">
    <source>
        <dbReference type="Proteomes" id="UP000679749"/>
    </source>
</evidence>
<evidence type="ECO:0000256" key="1">
    <source>
        <dbReference type="SAM" id="MobiDB-lite"/>
    </source>
</evidence>
<proteinExistence type="predicted"/>
<dbReference type="RefSeq" id="WP_213118589.1">
    <property type="nucleotide sequence ID" value="NZ_JAGYPF010000003.1"/>
</dbReference>
<accession>A0A942YVM4</accession>
<name>A0A942YVM4_9BACI</name>
<keyword evidence="3" id="KW-1185">Reference proteome</keyword>
<dbReference type="Proteomes" id="UP000679749">
    <property type="component" value="Unassembled WGS sequence"/>
</dbReference>
<protein>
    <submittedName>
        <fullName evidence="2">Uncharacterized protein</fullName>
    </submittedName>
</protein>
<dbReference type="AlphaFoldDB" id="A0A942YVM4"/>
<feature type="region of interest" description="Disordered" evidence="1">
    <location>
        <begin position="1"/>
        <end position="53"/>
    </location>
</feature>
<sequence length="53" mass="5889">MEEPVQEKTFGSCTIKRNGSIVKGTRGNRIAKLGNPKSHKSTKEHKKEAKDHA</sequence>
<evidence type="ECO:0000313" key="2">
    <source>
        <dbReference type="EMBL" id="MBS4214092.1"/>
    </source>
</evidence>
<dbReference type="EMBL" id="JAGYPF010000003">
    <property type="protein sequence ID" value="MBS4214092.1"/>
    <property type="molecule type" value="Genomic_DNA"/>
</dbReference>
<comment type="caution">
    <text evidence="2">The sequence shown here is derived from an EMBL/GenBank/DDBJ whole genome shotgun (WGS) entry which is preliminary data.</text>
</comment>
<reference evidence="2" key="1">
    <citation type="submission" date="2021-05" db="EMBL/GenBank/DDBJ databases">
        <title>Novel Bacillus species.</title>
        <authorList>
            <person name="Liu G."/>
        </authorList>
    </citation>
    <scope>NUCLEOTIDE SEQUENCE</scope>
    <source>
        <strain evidence="2">FJAT-49825</strain>
    </source>
</reference>